<reference evidence="1 2" key="1">
    <citation type="journal article" date="2017" name="Antonie Van Leeuwenhoek">
        <title>Rhizobium rhizosphaerae sp. nov., a novel species isolated from rice rhizosphere.</title>
        <authorList>
            <person name="Zhao J.J."/>
            <person name="Zhang J."/>
            <person name="Zhang R.J."/>
            <person name="Zhang C.W."/>
            <person name="Yin H.Q."/>
            <person name="Zhang X.X."/>
        </authorList>
    </citation>
    <scope>NUCLEOTIDE SEQUENCE [LARGE SCALE GENOMIC DNA]</scope>
    <source>
        <strain evidence="1 2">KMM 241</strain>
    </source>
</reference>
<accession>K6ZAQ2</accession>
<dbReference type="EMBL" id="BAEP01000075">
    <property type="protein sequence ID" value="GAC26053.1"/>
    <property type="molecule type" value="Genomic_DNA"/>
</dbReference>
<evidence type="ECO:0000313" key="1">
    <source>
        <dbReference type="EMBL" id="GAC26053.1"/>
    </source>
</evidence>
<dbReference type="AlphaFoldDB" id="K6ZAQ2"/>
<protein>
    <submittedName>
        <fullName evidence="1">Uncharacterized protein</fullName>
    </submittedName>
</protein>
<comment type="caution">
    <text evidence="1">The sequence shown here is derived from an EMBL/GenBank/DDBJ whole genome shotgun (WGS) entry which is preliminary data.</text>
</comment>
<dbReference type="Proteomes" id="UP000006263">
    <property type="component" value="Unassembled WGS sequence"/>
</dbReference>
<organism evidence="1 2">
    <name type="scientific">Paraglaciecola mesophila KMM 241</name>
    <dbReference type="NCBI Taxonomy" id="1128912"/>
    <lineage>
        <taxon>Bacteria</taxon>
        <taxon>Pseudomonadati</taxon>
        <taxon>Pseudomonadota</taxon>
        <taxon>Gammaproteobacteria</taxon>
        <taxon>Alteromonadales</taxon>
        <taxon>Alteromonadaceae</taxon>
        <taxon>Paraglaciecola</taxon>
    </lineage>
</organism>
<evidence type="ECO:0000313" key="2">
    <source>
        <dbReference type="Proteomes" id="UP000006263"/>
    </source>
</evidence>
<sequence>MLKVDTDQPVGFLLNVSSNTRIGLAVVTGVSQGKLNTT</sequence>
<proteinExistence type="predicted"/>
<gene>
    <name evidence="1" type="ORF">GMES_3777</name>
</gene>
<name>K6ZAQ2_9ALTE</name>